<sequence length="136" mass="15518">MPTRRVIMRQVREIVRLSLEAGLSTRVVGGRVGVGPTTVRDTLKRFARAGLAWPVPEAISDAELEQLLYGVPGVKPGRRKVAEPDWSVIARELKRKHVTLQVLWDEYIAEHPDGYRYSRYVATGFMLWKELYLRGS</sequence>
<reference evidence="2 3" key="1">
    <citation type="submission" date="2014-03" db="EMBL/GenBank/DDBJ databases">
        <title>Bradyrhizobium valentinum sp. nov., isolated from effective nodules of Lupinus mariae-josephae, a lupine endemic of basic-lime soils in Eastern Spain.</title>
        <authorList>
            <person name="Duran D."/>
            <person name="Rey L."/>
            <person name="Navarro A."/>
            <person name="Busquets A."/>
            <person name="Imperial J."/>
            <person name="Ruiz-Argueso T."/>
        </authorList>
    </citation>
    <scope>NUCLEOTIDE SEQUENCE [LARGE SCALE GENOMIC DNA]</scope>
    <source>
        <strain evidence="2 3">Ro19</strain>
    </source>
</reference>
<dbReference type="Pfam" id="PF13384">
    <property type="entry name" value="HTH_23"/>
    <property type="match status" value="1"/>
</dbReference>
<dbReference type="EMBL" id="LLYA01000205">
    <property type="protein sequence ID" value="KRR17745.1"/>
    <property type="molecule type" value="Genomic_DNA"/>
</dbReference>
<evidence type="ECO:0000313" key="3">
    <source>
        <dbReference type="Proteomes" id="UP000052023"/>
    </source>
</evidence>
<keyword evidence="3" id="KW-1185">Reference proteome</keyword>
<name>A0A0R3MCW9_9BRAD</name>
<gene>
    <name evidence="2" type="ORF">CQ13_35780</name>
</gene>
<evidence type="ECO:0000313" key="2">
    <source>
        <dbReference type="EMBL" id="KRR17745.1"/>
    </source>
</evidence>
<evidence type="ECO:0000259" key="1">
    <source>
        <dbReference type="PROSITE" id="PS50532"/>
    </source>
</evidence>
<accession>A0A0R3MCW9</accession>
<dbReference type="AlphaFoldDB" id="A0A0R3MCW9"/>
<comment type="caution">
    <text evidence="2">The sequence shown here is derived from an EMBL/GenBank/DDBJ whole genome shotgun (WGS) entry which is preliminary data.</text>
</comment>
<dbReference type="PROSITE" id="PS50532">
    <property type="entry name" value="HTH_IS408"/>
    <property type="match status" value="1"/>
</dbReference>
<feature type="domain" description="HTH IS408-type" evidence="1">
    <location>
        <begin position="11"/>
        <end position="93"/>
    </location>
</feature>
<organism evidence="2 3">
    <name type="scientific">Bradyrhizobium retamae</name>
    <dbReference type="NCBI Taxonomy" id="1300035"/>
    <lineage>
        <taxon>Bacteria</taxon>
        <taxon>Pseudomonadati</taxon>
        <taxon>Pseudomonadota</taxon>
        <taxon>Alphaproteobacteria</taxon>
        <taxon>Hyphomicrobiales</taxon>
        <taxon>Nitrobacteraceae</taxon>
        <taxon>Bradyrhizobium</taxon>
    </lineage>
</organism>
<proteinExistence type="predicted"/>
<dbReference type="Proteomes" id="UP000052023">
    <property type="component" value="Unassembled WGS sequence"/>
</dbReference>
<dbReference type="InterPro" id="IPR017895">
    <property type="entry name" value="HTH_IS408/IS1162_type"/>
</dbReference>
<protein>
    <recommendedName>
        <fullName evidence="1">HTH IS408-type domain-containing protein</fullName>
    </recommendedName>
</protein>